<evidence type="ECO:0000313" key="3">
    <source>
        <dbReference type="EMBL" id="CBX91645.1"/>
    </source>
</evidence>
<accession>E4ZK50</accession>
<comment type="similarity">
    <text evidence="2">Belongs to the asaB hydroxylase/desaturase family.</text>
</comment>
<dbReference type="NCBIfam" id="NF041278">
    <property type="entry name" value="CmcJ_NvfI_EfuI"/>
    <property type="match status" value="1"/>
</dbReference>
<dbReference type="EMBL" id="FP929072">
    <property type="protein sequence ID" value="CBX91645.1"/>
    <property type="molecule type" value="Genomic_DNA"/>
</dbReference>
<dbReference type="PANTHER" id="PTHR34598">
    <property type="entry name" value="BLL6449 PROTEIN"/>
    <property type="match status" value="1"/>
</dbReference>
<gene>
    <name evidence="3" type="ORF">LEMA_P071530.1</name>
</gene>
<dbReference type="OMA" id="NYVMSHG"/>
<dbReference type="Proteomes" id="UP000002668">
    <property type="component" value="Genome"/>
</dbReference>
<evidence type="ECO:0000313" key="4">
    <source>
        <dbReference type="Proteomes" id="UP000002668"/>
    </source>
</evidence>
<dbReference type="PANTHER" id="PTHR34598:SF3">
    <property type="entry name" value="OXIDOREDUCTASE AN1597"/>
    <property type="match status" value="1"/>
</dbReference>
<evidence type="ECO:0000256" key="1">
    <source>
        <dbReference type="ARBA" id="ARBA00023002"/>
    </source>
</evidence>
<proteinExistence type="inferred from homology"/>
<dbReference type="InterPro" id="IPR044053">
    <property type="entry name" value="AsaB-like"/>
</dbReference>
<keyword evidence="4" id="KW-1185">Reference proteome</keyword>
<evidence type="ECO:0000256" key="2">
    <source>
        <dbReference type="ARBA" id="ARBA00023604"/>
    </source>
</evidence>
<reference evidence="4" key="1">
    <citation type="journal article" date="2011" name="Nat. Commun.">
        <title>Effector diversification within compartments of the Leptosphaeria maculans genome affected by Repeat-Induced Point mutations.</title>
        <authorList>
            <person name="Rouxel T."/>
            <person name="Grandaubert J."/>
            <person name="Hane J.K."/>
            <person name="Hoede C."/>
            <person name="van de Wouw A.P."/>
            <person name="Couloux A."/>
            <person name="Dominguez V."/>
            <person name="Anthouard V."/>
            <person name="Bally P."/>
            <person name="Bourras S."/>
            <person name="Cozijnsen A.J."/>
            <person name="Ciuffetti L.M."/>
            <person name="Degrave A."/>
            <person name="Dilmaghani A."/>
            <person name="Duret L."/>
            <person name="Fudal I."/>
            <person name="Goodwin S.B."/>
            <person name="Gout L."/>
            <person name="Glaser N."/>
            <person name="Linglin J."/>
            <person name="Kema G.H.J."/>
            <person name="Lapalu N."/>
            <person name="Lawrence C.B."/>
            <person name="May K."/>
            <person name="Meyer M."/>
            <person name="Ollivier B."/>
            <person name="Poulain J."/>
            <person name="Schoch C.L."/>
            <person name="Simon A."/>
            <person name="Spatafora J.W."/>
            <person name="Stachowiak A."/>
            <person name="Turgeon B.G."/>
            <person name="Tyler B.M."/>
            <person name="Vincent D."/>
            <person name="Weissenbach J."/>
            <person name="Amselem J."/>
            <person name="Quesneville H."/>
            <person name="Oliver R.P."/>
            <person name="Wincker P."/>
            <person name="Balesdent M.-H."/>
            <person name="Howlett B.J."/>
        </authorList>
    </citation>
    <scope>NUCLEOTIDE SEQUENCE [LARGE SCALE GENOMIC DNA]</scope>
    <source>
        <strain evidence="4">JN3 / isolate v23.1.3 / race Av1-4-5-6-7-8</strain>
    </source>
</reference>
<protein>
    <submittedName>
        <fullName evidence="3">Predicted protein</fullName>
    </submittedName>
</protein>
<dbReference type="HOGENOM" id="CLU_042688_2_0_1"/>
<organism evidence="4">
    <name type="scientific">Leptosphaeria maculans (strain JN3 / isolate v23.1.3 / race Av1-4-5-6-7-8)</name>
    <name type="common">Blackleg fungus</name>
    <name type="synonym">Phoma lingam</name>
    <dbReference type="NCBI Taxonomy" id="985895"/>
    <lineage>
        <taxon>Eukaryota</taxon>
        <taxon>Fungi</taxon>
        <taxon>Dikarya</taxon>
        <taxon>Ascomycota</taxon>
        <taxon>Pezizomycotina</taxon>
        <taxon>Dothideomycetes</taxon>
        <taxon>Pleosporomycetidae</taxon>
        <taxon>Pleosporales</taxon>
        <taxon>Pleosporineae</taxon>
        <taxon>Leptosphaeriaceae</taxon>
        <taxon>Plenodomus</taxon>
        <taxon>Plenodomus lingam/Leptosphaeria maculans species complex</taxon>
    </lineage>
</organism>
<dbReference type="STRING" id="985895.E4ZK50"/>
<dbReference type="InParanoid" id="E4ZK50"/>
<dbReference type="VEuPathDB" id="FungiDB:LEMA_P071530.1"/>
<dbReference type="GO" id="GO:0016491">
    <property type="term" value="F:oxidoreductase activity"/>
    <property type="evidence" value="ECO:0007669"/>
    <property type="project" value="UniProtKB-KW"/>
</dbReference>
<dbReference type="eggNOG" id="ENOG502RZAA">
    <property type="taxonomic scope" value="Eukaryota"/>
</dbReference>
<dbReference type="OrthoDB" id="412788at2759"/>
<dbReference type="AlphaFoldDB" id="E4ZK50"/>
<name>E4ZK50_LEPMJ</name>
<keyword evidence="1" id="KW-0560">Oxidoreductase</keyword>
<sequence>MNHTRKDSQGGDVVADIHYFAATGTPITTEMWKMPILGEPTEFTRRMTIHDARRSNQQFHLDTNGFQFLTLPPTKRVTADDDEETIKREYYPELEQIVKDLYETTNESYSNHHVTGATTAHVFNHVIRAHIHPPTQSTPDSQGRWPQIPSSHPHVDYASDPAFLAGTQRELNLPAPIAALFHTSPRFALLGLWRPLKQVRRDPLAVCDAATVPDADYQVRLREFKRTGVKSGNYVLSHGEEGERHEWWYLSGMREDEMVVFKGFDTWQDLPGWRCPHTAFRLEGSEGEEPRESIEARVVCFWD</sequence>